<dbReference type="Proteomes" id="UP000789342">
    <property type="component" value="Unassembled WGS sequence"/>
</dbReference>
<keyword evidence="3" id="KW-1185">Reference proteome</keyword>
<dbReference type="PANTHER" id="PTHR15600">
    <property type="entry name" value="SACSIN"/>
    <property type="match status" value="1"/>
</dbReference>
<feature type="domain" description="BTB" evidence="1">
    <location>
        <begin position="2813"/>
        <end position="2875"/>
    </location>
</feature>
<evidence type="ECO:0000313" key="2">
    <source>
        <dbReference type="EMBL" id="CAG8483996.1"/>
    </source>
</evidence>
<accession>A0A9N8WHX0</accession>
<gene>
    <name evidence="2" type="ORF">AMORRO_LOCUS2447</name>
</gene>
<dbReference type="InterPro" id="IPR052972">
    <property type="entry name" value="Sacsin_chaperone_reg"/>
</dbReference>
<comment type="caution">
    <text evidence="2">The sequence shown here is derived from an EMBL/GenBank/DDBJ whole genome shotgun (WGS) entry which is preliminary data.</text>
</comment>
<evidence type="ECO:0000313" key="3">
    <source>
        <dbReference type="Proteomes" id="UP000789342"/>
    </source>
</evidence>
<dbReference type="SMART" id="SM00225">
    <property type="entry name" value="BTB"/>
    <property type="match status" value="1"/>
</dbReference>
<dbReference type="InterPro" id="IPR058210">
    <property type="entry name" value="SACS/Nov_dom"/>
</dbReference>
<dbReference type="EMBL" id="CAJVPV010001036">
    <property type="protein sequence ID" value="CAG8483996.1"/>
    <property type="molecule type" value="Genomic_DNA"/>
</dbReference>
<dbReference type="Pfam" id="PF00651">
    <property type="entry name" value="BTB"/>
    <property type="match status" value="1"/>
</dbReference>
<organism evidence="2 3">
    <name type="scientific">Acaulospora morrowiae</name>
    <dbReference type="NCBI Taxonomy" id="94023"/>
    <lineage>
        <taxon>Eukaryota</taxon>
        <taxon>Fungi</taxon>
        <taxon>Fungi incertae sedis</taxon>
        <taxon>Mucoromycota</taxon>
        <taxon>Glomeromycotina</taxon>
        <taxon>Glomeromycetes</taxon>
        <taxon>Diversisporales</taxon>
        <taxon>Acaulosporaceae</taxon>
        <taxon>Acaulospora</taxon>
    </lineage>
</organism>
<reference evidence="2" key="1">
    <citation type="submission" date="2021-06" db="EMBL/GenBank/DDBJ databases">
        <authorList>
            <person name="Kallberg Y."/>
            <person name="Tangrot J."/>
            <person name="Rosling A."/>
        </authorList>
    </citation>
    <scope>NUCLEOTIDE SEQUENCE</scope>
    <source>
        <strain evidence="2">CL551</strain>
    </source>
</reference>
<dbReference type="CDD" id="cd18186">
    <property type="entry name" value="BTB_POZ_ZBTB_KLHL-like"/>
    <property type="match status" value="1"/>
</dbReference>
<dbReference type="OrthoDB" id="1262810at2759"/>
<dbReference type="PANTHER" id="PTHR15600:SF42">
    <property type="entry name" value="SACSIN"/>
    <property type="match status" value="1"/>
</dbReference>
<name>A0A9N8WHX0_9GLOM</name>
<dbReference type="InterPro" id="IPR000210">
    <property type="entry name" value="BTB/POZ_dom"/>
</dbReference>
<dbReference type="Gene3D" id="3.30.710.10">
    <property type="entry name" value="Potassium Channel Kv1.1, Chain A"/>
    <property type="match status" value="1"/>
</dbReference>
<dbReference type="GO" id="GO:0030544">
    <property type="term" value="F:Hsp70 protein binding"/>
    <property type="evidence" value="ECO:0007669"/>
    <property type="project" value="TreeGrafter"/>
</dbReference>
<protein>
    <submittedName>
        <fullName evidence="2">4119_t:CDS:1</fullName>
    </submittedName>
</protein>
<dbReference type="Pfam" id="PF25794">
    <property type="entry name" value="SACS"/>
    <property type="match status" value="2"/>
</dbReference>
<dbReference type="PROSITE" id="PS50097">
    <property type="entry name" value="BTB"/>
    <property type="match status" value="1"/>
</dbReference>
<dbReference type="InterPro" id="IPR011333">
    <property type="entry name" value="SKP1/BTB/POZ_sf"/>
</dbReference>
<evidence type="ECO:0000259" key="1">
    <source>
        <dbReference type="PROSITE" id="PS50097"/>
    </source>
</evidence>
<sequence length="3000" mass="348433">MPFKPHHSEEYSDRSRIFREILQNSDNVKSREQIFILDRNSYPTQKCLKNDYDKPGKVNLKLDQYQGPALLSWNDRIIKKRDFYSMFKLPDNDQHDKYGGLRFNSIYHLTDSPSFISGNKYVIYHKGTLIYKLSRENLAAKYPDQFAPFKIHYDHELKGTLFRYPLHTSEYVDDSIISSKYYGSNEILEMFQEFYKNEAKSCLLFLKYVEVIKFYELREGETKPKLLYVVNFENADQVRLKRQLIAEKVEMMSKHQLFAKNIMTMMKLLNSRNLNESTYTAILGQQKGQGQREINRWFIFNWLGNIKKMDDFIRENFGKNIEDYKFMSNVTIAVRLNDSRNFLYNPLVIAIPFRSSMHECHVISANRQPHPKINEGEELQKTSWNEYLFNSILPQAWAKLLAKLPHEFSSVDQSKFYDFWPIVSDQSSDSGVSAGLLKNVIENLNISDEVFCGPPALYSSDSVRRLSPETKVISTKVETKFRLLSMANGYFPADPNAHAVSEILEKIGFPVININSMVEDALKESKRSNAIQYYSPKVVRIYLQQNISTWKDYLSRKELLSLLIYVLQDKNPEGLDGLQMIPLADGTFGTFSRADDDIVYIGPGRSQEIVACDERRIFTRNLDNFIDMDIPHKLWNLLYEGAKDVQLLNIRMLTPSVVANLIKENLKGYASNADEIKIANKREWIYQIWNNLMERDCDLKDFEHLHLLPTNRGTLRKIKTSEKCFWDGGDYKLGNEIQPLVKKLGVVFVDRDFEKLSVHTWSKLSPYVIKLFEVSSVLRCLRNSSSYPQNLKIQLQDRDAVTLLKYLSKPFISKTLDADLEVIMLDVIRNIPIFSASDHEKSISSKHTQKEKDLGQAMVQNPDFLSDHPTKFEFFLENIVRALRSKRTDHWHEYVAPYFSSQPRLVLDRVMNGLFNYLKLFLQIDSRLKPILSQLALVTAGTNKKADIYQGSNKYSLCKPTDLYSPEDQTIVDLFFEDEKVFPTGKFLDNSSQTLNLLKDLGLKTQLSEDDILCRLKVISDYKEAANTPELFDVVHTKALKLLQYIDKRWGDLFSKVDHGPKTRQLLSDILTNEWIPTVDYLGVKHFSRSQLCRDVREKSIIGYAVPILEYEIKKEGFLSHLSWDKYPNIKLILQQLEVCSNTGNIDTHNTCKMIYGYLDKVVSESVQNVVVDIMKKRLKGMKWILIDGKFYSSNNVILEIPESLKDLNNRIMVELPYEYQINYKTLFQETGVRHKLEIQDCVNSIKEFVRGDTVKLSYDEIWDVVMIIKHMSKELVENQSLVKMSKDLLVPDTKGTLVPLNKICYDDAGSDLDDEKKENFWIAHPLISLETARKIGMEMLTETENAKIYGEFYEQSVSVTARIKDIIANHPPNSIFEEFLFNADRAGSRRFSLYIDERDFSKPFDASNSLLLSEEMYIWQGPTLWIHYDAEFTDSDFRSLLNLGVEEIDRFGIEINSVFNFTDLPSFVSGEYIAFLDPHAKYLPALGFPPRKPLGSRFNFIKSNFRHRWSNQSRPYISMEGCDLTKKYEGTLFRIPLRNQEAANSSEISNRSFKPDDLLDLLKNICGKREILFLRNLEECNLYYMRHTGTELIWRTKIKNADVNVRNIRQSIIHETKTFQLEMEIEKDDKKWDEHWFLCTGGDKKWDEHWFLCSGGDKNVTNSKLKAFSNAKGVSSIGGVAALITLTDDEKEANCSTDVKEDTCSPLYFSISTNWNVVLDSRSFIFDSQGCALKSDNSIVDGESEEAKWNRYILLEVLPPLYARLLEEIAIDDFRRFENVHKTVGGMFFTPHISRYWPIIIAPEFSKSDIWKRFESTVLQEVAQCNYRIFWTKADGGKFVSFKEAVFVESGKSWIPDILVRQNVQIVKLPTEQYNNLQKLSETPVINPKIMTRDLVCDAFHIKTFDKKSCEILNGTTLVPLCDGSIGTFGQQEYYMIDEGHQKLFKNTSQSIFVCELPHYLSEIFHNKEFSNSLKIYELDARVLLNIMKDEPNMVEELYWPNSSEKQCHYEEWITLILSKLAAGSNSEIQKFVQGDYRIFWTKANGGEFVSFKDAVFAESRKPAIPDILVRQNVRIVMLSTEQYKCLSKLKGHTVPTKYVTQQLVCDKLRSKPDIWNSCSYPYEKATIEESQRSIIHLLSFLLVGQGSCNYEMLNGMTLVPLYDGSVGTFGQQEYYMADKKYKELFKKTKPSSRFVSELPYDLDKIFHDEKFSKFLRIRKLDARGILNLLEYELPKVKEMHWNPRWTHYPNQEWINLILSEFTAKSDFEFSEFSKFPLLSVENKLVQFDSGNPLFSLDNSDFLVVPVLKKLGVRFTEARLSTSAHPFLKGCIHQWSEVDAIKSIERARLFIKRSAFVKNIQSVSSEVLAIVQNLPIWPVRSSGPVKCIAANAGVLFPKRLRSFYYVVENAFFIESDEYAQTLCQLYVNSPNELECVTRYLIPHFKKAKPDAAYVNFLKAILLLKNKRIELYLCTNELFPNRSLTRYAKVDTLYDANVSLFHDIFRDKDVFLPQGLQENQEILNILGTIGLNRVVNSHTFIECAREIEYKAEQKSTPMSIISLLAKNLLKDHLFMRSIPLVFTPKEWKEILTINFVPVDTSLPAHYKKFVNENSCEIRSLDSICLYKHKELIWSQVPFLEVFLEPSDKILRNYPGLCAPRTENVIDHWYKFALEIVQTDDPWWKSLDGITQIKNTILQIYEYLNRSVERGQNVIYIKSRILTNAKLFLNGDDPFESENWMAGCSLIYGASDDMQHLQKVSPSLQKYKALLKLAGAKEMKSVEMGIRVRVHSQKDYLVDKMIKLFEGQDETRHHDVIFKVKGERILANRYALSASSEYFGIAFCGSMAESTELKRVEVLIEDIEPDPFRVLVRWLYGQTFEDASAAVFHKRNSSPDYREYYLESLINLLQVTDKYKLDPLRDLIEMAIAKVCNIENVFEIREWSKMCNASQLENYCDRYINANLEENKELMIQDIVKKIEHVEDEEERKLYSEILEPLFYH</sequence>
<proteinExistence type="predicted"/>
<dbReference type="SUPFAM" id="SSF54695">
    <property type="entry name" value="POZ domain"/>
    <property type="match status" value="1"/>
</dbReference>